<dbReference type="PATRIC" id="fig|1341156.4.peg.1952"/>
<accession>A0A011W039</accession>
<reference evidence="1 2" key="1">
    <citation type="submission" date="2013-06" db="EMBL/GenBank/DDBJ databases">
        <title>Rumen cellulosomics: divergent fiber-degrading strategies revealed by comparative genome-wide analysis of six Ruminococcal strains.</title>
        <authorList>
            <person name="Dassa B."/>
            <person name="Borovok I."/>
            <person name="Lamed R."/>
            <person name="Flint H."/>
            <person name="Yeoman C.J."/>
            <person name="White B."/>
            <person name="Bayer E.A."/>
        </authorList>
    </citation>
    <scope>NUCLEOTIDE SEQUENCE [LARGE SCALE GENOMIC DNA]</scope>
    <source>
        <strain evidence="1 2">SY3</strain>
    </source>
</reference>
<dbReference type="Proteomes" id="UP000021369">
    <property type="component" value="Unassembled WGS sequence"/>
</dbReference>
<name>A0A011W039_RUMAL</name>
<comment type="caution">
    <text evidence="1">The sequence shown here is derived from an EMBL/GenBank/DDBJ whole genome shotgun (WGS) entry which is preliminary data.</text>
</comment>
<keyword evidence="2" id="KW-1185">Reference proteome</keyword>
<protein>
    <submittedName>
        <fullName evidence="1">Uncharacterized protein</fullName>
    </submittedName>
</protein>
<dbReference type="RefSeq" id="WP_037286602.1">
    <property type="nucleotide sequence ID" value="NZ_JEOB01000002.1"/>
</dbReference>
<organism evidence="1 2">
    <name type="scientific">Ruminococcus albus SY3</name>
    <dbReference type="NCBI Taxonomy" id="1341156"/>
    <lineage>
        <taxon>Bacteria</taxon>
        <taxon>Bacillati</taxon>
        <taxon>Bacillota</taxon>
        <taxon>Clostridia</taxon>
        <taxon>Eubacteriales</taxon>
        <taxon>Oscillospiraceae</taxon>
        <taxon>Ruminococcus</taxon>
    </lineage>
</organism>
<gene>
    <name evidence="1" type="ORF">RASY3_07710</name>
</gene>
<dbReference type="EMBL" id="JEOB01000002">
    <property type="protein sequence ID" value="EXM40188.1"/>
    <property type="molecule type" value="Genomic_DNA"/>
</dbReference>
<dbReference type="OrthoDB" id="1820785at2"/>
<sequence length="151" mass="16173">MVKILDSLGLYEIKSALAEVLENSGFKAFEEYTDIVLGDIEGCTAVWTLDNVRLTDSGRRIDSGDAAVSGEIVFKVKLMGKAGMFGDHIGFDDRCFDACAGAAMIRGFGGVTVELGASGSDMQHMRLVREMKVIFGVCLKEVSENGGNHGI</sequence>
<dbReference type="AlphaFoldDB" id="A0A011W039"/>
<evidence type="ECO:0000313" key="1">
    <source>
        <dbReference type="EMBL" id="EXM40188.1"/>
    </source>
</evidence>
<evidence type="ECO:0000313" key="2">
    <source>
        <dbReference type="Proteomes" id="UP000021369"/>
    </source>
</evidence>
<proteinExistence type="predicted"/>